<feature type="transmembrane region" description="Helical" evidence="9">
    <location>
        <begin position="228"/>
        <end position="249"/>
    </location>
</feature>
<dbReference type="OrthoDB" id="9796814at2"/>
<feature type="transmembrane region" description="Helical" evidence="9">
    <location>
        <begin position="363"/>
        <end position="382"/>
    </location>
</feature>
<comment type="subcellular location">
    <subcellularLocation>
        <location evidence="1">Cell membrane</location>
        <topology evidence="1">Multi-pass membrane protein</topology>
    </subcellularLocation>
</comment>
<keyword evidence="13" id="KW-1185">Reference proteome</keyword>
<dbReference type="Proteomes" id="UP000580517">
    <property type="component" value="Unassembled WGS sequence"/>
</dbReference>
<evidence type="ECO:0000256" key="7">
    <source>
        <dbReference type="ARBA" id="ARBA00023008"/>
    </source>
</evidence>
<keyword evidence="8 9" id="KW-0472">Membrane</keyword>
<protein>
    <submittedName>
        <fullName evidence="12">Copper resistance protein CopC/CopD</fullName>
    </submittedName>
</protein>
<feature type="transmembrane region" description="Helical" evidence="9">
    <location>
        <begin position="190"/>
        <end position="208"/>
    </location>
</feature>
<feature type="transmembrane region" description="Helical" evidence="9">
    <location>
        <begin position="150"/>
        <end position="169"/>
    </location>
</feature>
<keyword evidence="2" id="KW-1003">Cell membrane</keyword>
<evidence type="ECO:0000256" key="1">
    <source>
        <dbReference type="ARBA" id="ARBA00004651"/>
    </source>
</evidence>
<dbReference type="PANTHER" id="PTHR34820">
    <property type="entry name" value="INNER MEMBRANE PROTEIN YEBZ"/>
    <property type="match status" value="1"/>
</dbReference>
<evidence type="ECO:0000256" key="3">
    <source>
        <dbReference type="ARBA" id="ARBA00022692"/>
    </source>
</evidence>
<keyword evidence="6 9" id="KW-1133">Transmembrane helix</keyword>
<comment type="caution">
    <text evidence="12">The sequence shown here is derived from an EMBL/GenBank/DDBJ whole genome shotgun (WGS) entry which is preliminary data.</text>
</comment>
<name>A0A853F5W7_9BURK</name>
<feature type="transmembrane region" description="Helical" evidence="9">
    <location>
        <begin position="323"/>
        <end position="351"/>
    </location>
</feature>
<keyword evidence="7" id="KW-0186">Copper</keyword>
<feature type="transmembrane region" description="Helical" evidence="9">
    <location>
        <begin position="261"/>
        <end position="280"/>
    </location>
</feature>
<keyword evidence="4" id="KW-0479">Metal-binding</keyword>
<dbReference type="InterPro" id="IPR014755">
    <property type="entry name" value="Cu-Rt/internalin_Ig-like"/>
</dbReference>
<evidence type="ECO:0000256" key="2">
    <source>
        <dbReference type="ARBA" id="ARBA00022475"/>
    </source>
</evidence>
<sequence>MMTARRARAWASGLLALMLCLAGLLVSPRTWAHASLVEVEPANGALLAAAPAKMTFSFNEAVSPTVLKLLRPDGRTVVLDRVAQHDNTFVVDLPRLQQHGTYGLSWRVVSADGHPVGGTTLFSFAVASAVPGGAQADHAFRSAGIWLLRLMSYMALFSGIGAVFHRYWLSQTRTDHAHLSIWPQRRIVTALLALAVFAGIVYTGLFGLDALDLGWAGLLNSHPWRVAASSTVGLAALLAIIACFAAATATWTRGLVPARGLAALAVVLVGLSLAVTGHASQAPPQWLSRPAVWLHGVAVVFWIGALMGLAVRPCSGEEAYTRGLRLFSAWIPWILAGLLASGVTLACLQLGHLSALWTTRYGVVLVVKLMLVSLLLGLGAFNRYKLTQRVLDGDAVGQAGMRSIVLLEIVVAAAILAVVAFWRFTPPPRTMAFQDMAQPAMDHHHASGHVMGSHAATELHARRASARLDVVHAQGGQPMALRIELLDAQSLPLKAQEVDISFYNRQAGIEPVRYAAGKQDGVWIVPDLRLPAVSHWTVEVDALISDFERIRMVGDLALQ</sequence>
<evidence type="ECO:0000256" key="6">
    <source>
        <dbReference type="ARBA" id="ARBA00022989"/>
    </source>
</evidence>
<reference evidence="12 13" key="1">
    <citation type="submission" date="2020-07" db="EMBL/GenBank/DDBJ databases">
        <title>Taxonomic revisions and descriptions of new bacterial species based on genomic comparisons in the high-G+C-content subgroup of the family Alcaligenaceae.</title>
        <authorList>
            <person name="Szabo A."/>
            <person name="Felfoldi T."/>
        </authorList>
    </citation>
    <scope>NUCLEOTIDE SEQUENCE [LARGE SCALE GENOMIC DNA]</scope>
    <source>
        <strain evidence="12 13">DSM 25264</strain>
    </source>
</reference>
<dbReference type="InterPro" id="IPR007348">
    <property type="entry name" value="CopC_dom"/>
</dbReference>
<feature type="domain" description="CopC" evidence="10">
    <location>
        <begin position="33"/>
        <end position="123"/>
    </location>
</feature>
<evidence type="ECO:0000259" key="10">
    <source>
        <dbReference type="Pfam" id="PF04234"/>
    </source>
</evidence>
<keyword evidence="5" id="KW-0732">Signal</keyword>
<gene>
    <name evidence="12" type="ORF">H0A68_00595</name>
</gene>
<evidence type="ECO:0000313" key="12">
    <source>
        <dbReference type="EMBL" id="NYT35357.1"/>
    </source>
</evidence>
<dbReference type="GO" id="GO:0006825">
    <property type="term" value="P:copper ion transport"/>
    <property type="evidence" value="ECO:0007669"/>
    <property type="project" value="InterPro"/>
</dbReference>
<dbReference type="GO" id="GO:0005507">
    <property type="term" value="F:copper ion binding"/>
    <property type="evidence" value="ECO:0007669"/>
    <property type="project" value="InterPro"/>
</dbReference>
<feature type="transmembrane region" description="Helical" evidence="9">
    <location>
        <begin position="403"/>
        <end position="424"/>
    </location>
</feature>
<organism evidence="12 13">
    <name type="scientific">Allopusillimonas soli</name>
    <dbReference type="NCBI Taxonomy" id="659016"/>
    <lineage>
        <taxon>Bacteria</taxon>
        <taxon>Pseudomonadati</taxon>
        <taxon>Pseudomonadota</taxon>
        <taxon>Betaproteobacteria</taxon>
        <taxon>Burkholderiales</taxon>
        <taxon>Alcaligenaceae</taxon>
        <taxon>Allopusillimonas</taxon>
    </lineage>
</organism>
<dbReference type="InterPro" id="IPR008457">
    <property type="entry name" value="Cu-R_CopD_dom"/>
</dbReference>
<evidence type="ECO:0000256" key="9">
    <source>
        <dbReference type="SAM" id="Phobius"/>
    </source>
</evidence>
<dbReference type="Gene3D" id="2.60.40.1220">
    <property type="match status" value="1"/>
</dbReference>
<evidence type="ECO:0000256" key="5">
    <source>
        <dbReference type="ARBA" id="ARBA00022729"/>
    </source>
</evidence>
<evidence type="ECO:0000256" key="4">
    <source>
        <dbReference type="ARBA" id="ARBA00022723"/>
    </source>
</evidence>
<dbReference type="EMBL" id="JACCEW010000001">
    <property type="protein sequence ID" value="NYT35357.1"/>
    <property type="molecule type" value="Genomic_DNA"/>
</dbReference>
<proteinExistence type="predicted"/>
<dbReference type="AlphaFoldDB" id="A0A853F5W7"/>
<dbReference type="Pfam" id="PF04234">
    <property type="entry name" value="CopC"/>
    <property type="match status" value="1"/>
</dbReference>
<dbReference type="RefSeq" id="WP_129967239.1">
    <property type="nucleotide sequence ID" value="NZ_JACCEW010000001.1"/>
</dbReference>
<dbReference type="GO" id="GO:0046688">
    <property type="term" value="P:response to copper ion"/>
    <property type="evidence" value="ECO:0007669"/>
    <property type="project" value="InterPro"/>
</dbReference>
<feature type="transmembrane region" description="Helical" evidence="9">
    <location>
        <begin position="292"/>
        <end position="311"/>
    </location>
</feature>
<feature type="domain" description="Copper resistance protein D" evidence="11">
    <location>
        <begin position="324"/>
        <end position="422"/>
    </location>
</feature>
<keyword evidence="3 9" id="KW-0812">Transmembrane</keyword>
<dbReference type="Pfam" id="PF05425">
    <property type="entry name" value="CopD"/>
    <property type="match status" value="1"/>
</dbReference>
<evidence type="ECO:0000313" key="13">
    <source>
        <dbReference type="Proteomes" id="UP000580517"/>
    </source>
</evidence>
<dbReference type="SUPFAM" id="SSF81296">
    <property type="entry name" value="E set domains"/>
    <property type="match status" value="1"/>
</dbReference>
<dbReference type="PANTHER" id="PTHR34820:SF4">
    <property type="entry name" value="INNER MEMBRANE PROTEIN YEBZ"/>
    <property type="match status" value="1"/>
</dbReference>
<evidence type="ECO:0000259" key="11">
    <source>
        <dbReference type="Pfam" id="PF05425"/>
    </source>
</evidence>
<dbReference type="InterPro" id="IPR032694">
    <property type="entry name" value="CopC/D"/>
</dbReference>
<dbReference type="GO" id="GO:0005886">
    <property type="term" value="C:plasma membrane"/>
    <property type="evidence" value="ECO:0007669"/>
    <property type="project" value="UniProtKB-SubCell"/>
</dbReference>
<dbReference type="InterPro" id="IPR014756">
    <property type="entry name" value="Ig_E-set"/>
</dbReference>
<evidence type="ECO:0000256" key="8">
    <source>
        <dbReference type="ARBA" id="ARBA00023136"/>
    </source>
</evidence>
<dbReference type="GO" id="GO:0042597">
    <property type="term" value="C:periplasmic space"/>
    <property type="evidence" value="ECO:0007669"/>
    <property type="project" value="InterPro"/>
</dbReference>
<accession>A0A853F5W7</accession>